<dbReference type="EMBL" id="JAJJMB010008429">
    <property type="protein sequence ID" value="KAI3923633.1"/>
    <property type="molecule type" value="Genomic_DNA"/>
</dbReference>
<sequence>MIQICNFNTLPDNFSMSYEVFEITLHNLYLEQTRIVNVIENTFRLGELVAYGDPIPTHNGYNSMRIKLRLNLSNPLKFGIHAPNNLNGINWIDFVYQELPRLFCSFCHRLGHLKGDCIDLFLLNNKEIHITAPPQHVQQIPDLLIEPLSEDSHDDDYYQEMYHNVDIEVPDSDWSLWDSDHNPSLTSSGQDKSVISFSEGEGYKIPGFHSDSTSSESERTVSADCIMEENIDLDELQGSEQHAMPISLSPSQTSIHDQQFSPSNFLVSDIEESDLFSDNNILNHSASLSSPAIKRQNLDQQAYL</sequence>
<evidence type="ECO:0000313" key="1">
    <source>
        <dbReference type="EMBL" id="KAI3923633.1"/>
    </source>
</evidence>
<keyword evidence="2" id="KW-1185">Reference proteome</keyword>
<protein>
    <recommendedName>
        <fullName evidence="3">Zinc knuckle CX2CX4HX4C domain-containing protein</fullName>
    </recommendedName>
</protein>
<name>A0AAD4STU9_9MAGN</name>
<dbReference type="AlphaFoldDB" id="A0AAD4STU9"/>
<dbReference type="Proteomes" id="UP001202328">
    <property type="component" value="Unassembled WGS sequence"/>
</dbReference>
<gene>
    <name evidence="1" type="ORF">MKW98_011263</name>
</gene>
<comment type="caution">
    <text evidence="1">The sequence shown here is derived from an EMBL/GenBank/DDBJ whole genome shotgun (WGS) entry which is preliminary data.</text>
</comment>
<evidence type="ECO:0008006" key="3">
    <source>
        <dbReference type="Google" id="ProtNLM"/>
    </source>
</evidence>
<proteinExistence type="predicted"/>
<organism evidence="1 2">
    <name type="scientific">Papaver atlanticum</name>
    <dbReference type="NCBI Taxonomy" id="357466"/>
    <lineage>
        <taxon>Eukaryota</taxon>
        <taxon>Viridiplantae</taxon>
        <taxon>Streptophyta</taxon>
        <taxon>Embryophyta</taxon>
        <taxon>Tracheophyta</taxon>
        <taxon>Spermatophyta</taxon>
        <taxon>Magnoliopsida</taxon>
        <taxon>Ranunculales</taxon>
        <taxon>Papaveraceae</taxon>
        <taxon>Papaveroideae</taxon>
        <taxon>Papaver</taxon>
    </lineage>
</organism>
<evidence type="ECO:0000313" key="2">
    <source>
        <dbReference type="Proteomes" id="UP001202328"/>
    </source>
</evidence>
<accession>A0AAD4STU9</accession>
<reference evidence="1" key="1">
    <citation type="submission" date="2022-04" db="EMBL/GenBank/DDBJ databases">
        <title>A functionally conserved STORR gene fusion in Papaver species that diverged 16.8 million years ago.</title>
        <authorList>
            <person name="Catania T."/>
        </authorList>
    </citation>
    <scope>NUCLEOTIDE SEQUENCE</scope>
    <source>
        <strain evidence="1">S-188037</strain>
    </source>
</reference>